<evidence type="ECO:0000313" key="2">
    <source>
        <dbReference type="EMBL" id="RZD15010.1"/>
    </source>
</evidence>
<protein>
    <submittedName>
        <fullName evidence="2">Uncharacterized protein</fullName>
    </submittedName>
</protein>
<dbReference type="Gene3D" id="1.20.120.1490">
    <property type="match status" value="1"/>
</dbReference>
<feature type="transmembrane region" description="Helical" evidence="1">
    <location>
        <begin position="6"/>
        <end position="22"/>
    </location>
</feature>
<evidence type="ECO:0000313" key="3">
    <source>
        <dbReference type="Proteomes" id="UP000320813"/>
    </source>
</evidence>
<reference evidence="2 3" key="1">
    <citation type="submission" date="2019-01" db="EMBL/GenBank/DDBJ databases">
        <title>Insights into ecological role of a new deltaproteobacterial order Candidatus Sinidesulfobacterales (Sva0485) by metagenomics and metatranscriptomics.</title>
        <authorList>
            <person name="Tan S."/>
            <person name="Liu J."/>
            <person name="Fang Y."/>
            <person name="Hedlund B.P."/>
            <person name="Lian Z.H."/>
            <person name="Huang L.Y."/>
            <person name="Li J.T."/>
            <person name="Huang L.N."/>
            <person name="Li W.J."/>
            <person name="Jiang H.C."/>
            <person name="Dong H.L."/>
            <person name="Shu W.S."/>
        </authorList>
    </citation>
    <scope>NUCLEOTIDE SEQUENCE [LARGE SCALE GENOMIC DNA]</scope>
    <source>
        <strain evidence="2">AP3</strain>
    </source>
</reference>
<keyword evidence="1" id="KW-0472">Membrane</keyword>
<evidence type="ECO:0000256" key="1">
    <source>
        <dbReference type="SAM" id="Phobius"/>
    </source>
</evidence>
<accession>A0A519BCK4</accession>
<keyword evidence="1" id="KW-0812">Transmembrane</keyword>
<organism evidence="2 3">
    <name type="scientific">Candidatus Acidulodesulfobacterium ferriphilum</name>
    <dbReference type="NCBI Taxonomy" id="2597223"/>
    <lineage>
        <taxon>Bacteria</taxon>
        <taxon>Deltaproteobacteria</taxon>
        <taxon>Candidatus Acidulodesulfobacterales</taxon>
        <taxon>Candidatus Acidulodesulfobacterium</taxon>
    </lineage>
</organism>
<name>A0A519BCK4_9DELT</name>
<dbReference type="Proteomes" id="UP000320813">
    <property type="component" value="Unassembled WGS sequence"/>
</dbReference>
<dbReference type="EMBL" id="SGBD01000001">
    <property type="protein sequence ID" value="RZD15010.1"/>
    <property type="molecule type" value="Genomic_DNA"/>
</dbReference>
<proteinExistence type="predicted"/>
<sequence>MFKKILLFSIMLLMAAIFTFIVKSEAKMMNGKGMTKIEKMRKFRKMVMFFKRHSLGFIPIFYKYHPGPMWVVKHAKALDLTPAQIKEGKVLQKEMFQKTKVGIMALKNAIRQYRTAAKQENPSIKGLITDVQAVGNAETYLGYEMIPFHIKAYRLLNASQKIKYTSLRKMMLKAYNMKMRHKMMMMRGMMKMLRGKMKMLHEKMMMMNR</sequence>
<comment type="caution">
    <text evidence="2">The sequence shown here is derived from an EMBL/GenBank/DDBJ whole genome shotgun (WGS) entry which is preliminary data.</text>
</comment>
<gene>
    <name evidence="2" type="ORF">EVJ47_01660</name>
</gene>
<dbReference type="AlphaFoldDB" id="A0A519BCK4"/>
<keyword evidence="1" id="KW-1133">Transmembrane helix</keyword>